<evidence type="ECO:0000313" key="2">
    <source>
        <dbReference type="Proteomes" id="UP001152300"/>
    </source>
</evidence>
<dbReference type="AlphaFoldDB" id="A0A9X0AN72"/>
<name>A0A9X0AN72_9HELO</name>
<keyword evidence="2" id="KW-1185">Reference proteome</keyword>
<reference evidence="1" key="1">
    <citation type="submission" date="2022-11" db="EMBL/GenBank/DDBJ databases">
        <title>Genome Resource of Sclerotinia nivalis Strain SnTB1, a Plant Pathogen Isolated from American Ginseng.</title>
        <authorList>
            <person name="Fan S."/>
        </authorList>
    </citation>
    <scope>NUCLEOTIDE SEQUENCE</scope>
    <source>
        <strain evidence="1">SnTB1</strain>
    </source>
</reference>
<organism evidence="1 2">
    <name type="scientific">Sclerotinia nivalis</name>
    <dbReference type="NCBI Taxonomy" id="352851"/>
    <lineage>
        <taxon>Eukaryota</taxon>
        <taxon>Fungi</taxon>
        <taxon>Dikarya</taxon>
        <taxon>Ascomycota</taxon>
        <taxon>Pezizomycotina</taxon>
        <taxon>Leotiomycetes</taxon>
        <taxon>Helotiales</taxon>
        <taxon>Sclerotiniaceae</taxon>
        <taxon>Sclerotinia</taxon>
    </lineage>
</organism>
<evidence type="ECO:0000313" key="1">
    <source>
        <dbReference type="EMBL" id="KAJ8065902.1"/>
    </source>
</evidence>
<gene>
    <name evidence="1" type="ORF">OCU04_005003</name>
</gene>
<protein>
    <submittedName>
        <fullName evidence="1">Uncharacterized protein</fullName>
    </submittedName>
</protein>
<proteinExistence type="predicted"/>
<dbReference type="Proteomes" id="UP001152300">
    <property type="component" value="Unassembled WGS sequence"/>
</dbReference>
<dbReference type="EMBL" id="JAPEIS010000005">
    <property type="protein sequence ID" value="KAJ8065902.1"/>
    <property type="molecule type" value="Genomic_DNA"/>
</dbReference>
<comment type="caution">
    <text evidence="1">The sequence shown here is derived from an EMBL/GenBank/DDBJ whole genome shotgun (WGS) entry which is preliminary data.</text>
</comment>
<accession>A0A9X0AN72</accession>
<sequence length="56" mass="6094">MGGKKGNGIMGDLRAMSPCHMGMETAKERRQDITDMYVGPVAGKIKEWSAVVGRQI</sequence>